<accession>A0A834Z0J5</accession>
<dbReference type="Proteomes" id="UP000655225">
    <property type="component" value="Unassembled WGS sequence"/>
</dbReference>
<feature type="region of interest" description="Disordered" evidence="1">
    <location>
        <begin position="249"/>
        <end position="271"/>
    </location>
</feature>
<feature type="compositionally biased region" description="Basic and acidic residues" evidence="1">
    <location>
        <begin position="343"/>
        <end position="358"/>
    </location>
</feature>
<reference evidence="2 3" key="1">
    <citation type="submission" date="2020-04" db="EMBL/GenBank/DDBJ databases">
        <title>Plant Genome Project.</title>
        <authorList>
            <person name="Zhang R.-G."/>
        </authorList>
    </citation>
    <scope>NUCLEOTIDE SEQUENCE [LARGE SCALE GENOMIC DNA]</scope>
    <source>
        <strain evidence="2">YNK0</strain>
        <tissue evidence="2">Leaf</tissue>
    </source>
</reference>
<organism evidence="2 3">
    <name type="scientific">Tetracentron sinense</name>
    <name type="common">Spur-leaf</name>
    <dbReference type="NCBI Taxonomy" id="13715"/>
    <lineage>
        <taxon>Eukaryota</taxon>
        <taxon>Viridiplantae</taxon>
        <taxon>Streptophyta</taxon>
        <taxon>Embryophyta</taxon>
        <taxon>Tracheophyta</taxon>
        <taxon>Spermatophyta</taxon>
        <taxon>Magnoliopsida</taxon>
        <taxon>Trochodendrales</taxon>
        <taxon>Trochodendraceae</taxon>
        <taxon>Tetracentron</taxon>
    </lineage>
</organism>
<dbReference type="PANTHER" id="PTHR36373:SF1">
    <property type="entry name" value="EXPRESSED PROTEIN"/>
    <property type="match status" value="1"/>
</dbReference>
<feature type="compositionally biased region" description="Basic and acidic residues" evidence="1">
    <location>
        <begin position="249"/>
        <end position="264"/>
    </location>
</feature>
<feature type="compositionally biased region" description="Polar residues" evidence="1">
    <location>
        <begin position="158"/>
        <end position="172"/>
    </location>
</feature>
<keyword evidence="3" id="KW-1185">Reference proteome</keyword>
<evidence type="ECO:0000256" key="1">
    <source>
        <dbReference type="SAM" id="MobiDB-lite"/>
    </source>
</evidence>
<feature type="region of interest" description="Disordered" evidence="1">
    <location>
        <begin position="77"/>
        <end position="172"/>
    </location>
</feature>
<evidence type="ECO:0000313" key="2">
    <source>
        <dbReference type="EMBL" id="KAF8395858.1"/>
    </source>
</evidence>
<protein>
    <submittedName>
        <fullName evidence="2">Uncharacterized protein</fullName>
    </submittedName>
</protein>
<dbReference type="OrthoDB" id="1924112at2759"/>
<evidence type="ECO:0000313" key="3">
    <source>
        <dbReference type="Proteomes" id="UP000655225"/>
    </source>
</evidence>
<dbReference type="EMBL" id="JABCRI010000013">
    <property type="protein sequence ID" value="KAF8395858.1"/>
    <property type="molecule type" value="Genomic_DNA"/>
</dbReference>
<dbReference type="OMA" id="VHESNNT"/>
<dbReference type="AlphaFoldDB" id="A0A834Z0J5"/>
<gene>
    <name evidence="2" type="ORF">HHK36_019812</name>
</gene>
<feature type="compositionally biased region" description="Polar residues" evidence="1">
    <location>
        <begin position="137"/>
        <end position="148"/>
    </location>
</feature>
<feature type="region of interest" description="Disordered" evidence="1">
    <location>
        <begin position="317"/>
        <end position="336"/>
    </location>
</feature>
<sequence length="388" mass="43660">MEPAKIDWNNIESRFVQDDLFEHINAPKWVDFSAPEESVNDEAWFCKPDCRHPKSVEDFLRSQSASKVKLLGSASVSEIPPLGDRNRRDANLKRRGLNPSLIQDLKPEKTTTSKPPNKFHENSENENPNLSTPPPNHQSKSMKSAIKSSTEKKKHLDNSPSNSSQNDRQPQLKSTLSAQNLFGGRDILNRITEFCNELKKLAMRAKERENSVKLNVKKTPMGAENQEFSSEISGDLIEKEKEKKPLLEVEKENSEAMDKTNGKEKLRRKKRAGEMENIPLSVDLKRRGEQESLLQIRTCPPSPQCFSAPRDGPPHCPTKITPLKPSRSRPTTGRGILREVEQSNKVIGKEEESGDRSNRSVSVIDGGAATEGRSLDVFWFLKPCTLSS</sequence>
<comment type="caution">
    <text evidence="2">The sequence shown here is derived from an EMBL/GenBank/DDBJ whole genome shotgun (WGS) entry which is preliminary data.</text>
</comment>
<proteinExistence type="predicted"/>
<name>A0A834Z0J5_TETSI</name>
<dbReference type="PANTHER" id="PTHR36373">
    <property type="entry name" value="EXPRESSED PROTEIN"/>
    <property type="match status" value="1"/>
</dbReference>
<feature type="region of interest" description="Disordered" evidence="1">
    <location>
        <begin position="343"/>
        <end position="363"/>
    </location>
</feature>